<dbReference type="AlphaFoldDB" id="A0A841E2P1"/>
<dbReference type="InterPro" id="IPR005111">
    <property type="entry name" value="MoeA_C_domain_IV"/>
</dbReference>
<evidence type="ECO:0000256" key="1">
    <source>
        <dbReference type="ARBA" id="ARBA00001946"/>
    </source>
</evidence>
<evidence type="ECO:0000256" key="6">
    <source>
        <dbReference type="ARBA" id="ARBA00022679"/>
    </source>
</evidence>
<keyword evidence="8 11" id="KW-0460">Magnesium</keyword>
<dbReference type="GO" id="GO:0006777">
    <property type="term" value="P:Mo-molybdopterin cofactor biosynthetic process"/>
    <property type="evidence" value="ECO:0007669"/>
    <property type="project" value="UniProtKB-UniRule"/>
</dbReference>
<dbReference type="InterPro" id="IPR036688">
    <property type="entry name" value="MoeA_C_domain_IV_sf"/>
</dbReference>
<dbReference type="FunFam" id="3.40.980.10:FF:000004">
    <property type="entry name" value="Molybdopterin molybdenumtransferase"/>
    <property type="match status" value="1"/>
</dbReference>
<feature type="domain" description="MoaB/Mog" evidence="12">
    <location>
        <begin position="180"/>
        <end position="319"/>
    </location>
</feature>
<organism evidence="13 14">
    <name type="scientific">Kribbella solani</name>
    <dbReference type="NCBI Taxonomy" id="236067"/>
    <lineage>
        <taxon>Bacteria</taxon>
        <taxon>Bacillati</taxon>
        <taxon>Actinomycetota</taxon>
        <taxon>Actinomycetes</taxon>
        <taxon>Propionibacteriales</taxon>
        <taxon>Kribbellaceae</taxon>
        <taxon>Kribbella</taxon>
    </lineage>
</organism>
<comment type="catalytic activity">
    <reaction evidence="10">
        <text>adenylyl-molybdopterin + molybdate = Mo-molybdopterin + AMP + H(+)</text>
        <dbReference type="Rhea" id="RHEA:35047"/>
        <dbReference type="ChEBI" id="CHEBI:15378"/>
        <dbReference type="ChEBI" id="CHEBI:36264"/>
        <dbReference type="ChEBI" id="CHEBI:62727"/>
        <dbReference type="ChEBI" id="CHEBI:71302"/>
        <dbReference type="ChEBI" id="CHEBI:456215"/>
        <dbReference type="EC" id="2.10.1.1"/>
    </reaction>
</comment>
<evidence type="ECO:0000313" key="13">
    <source>
        <dbReference type="EMBL" id="MBB5983275.1"/>
    </source>
</evidence>
<dbReference type="Gene3D" id="3.90.105.10">
    <property type="entry name" value="Molybdopterin biosynthesis moea protein, domain 2"/>
    <property type="match status" value="1"/>
</dbReference>
<dbReference type="SUPFAM" id="SSF63867">
    <property type="entry name" value="MoeA C-terminal domain-like"/>
    <property type="match status" value="1"/>
</dbReference>
<dbReference type="PANTHER" id="PTHR10192:SF5">
    <property type="entry name" value="GEPHYRIN"/>
    <property type="match status" value="1"/>
</dbReference>
<evidence type="ECO:0000256" key="2">
    <source>
        <dbReference type="ARBA" id="ARBA00002901"/>
    </source>
</evidence>
<comment type="similarity">
    <text evidence="4 11">Belongs to the MoeA family.</text>
</comment>
<dbReference type="Pfam" id="PF00994">
    <property type="entry name" value="MoCF_biosynth"/>
    <property type="match status" value="1"/>
</dbReference>
<evidence type="ECO:0000256" key="4">
    <source>
        <dbReference type="ARBA" id="ARBA00010763"/>
    </source>
</evidence>
<dbReference type="InterPro" id="IPR038987">
    <property type="entry name" value="MoeA-like"/>
</dbReference>
<dbReference type="Gene3D" id="2.40.340.10">
    <property type="entry name" value="MoeA, C-terminal, domain IV"/>
    <property type="match status" value="1"/>
</dbReference>
<keyword evidence="9 11" id="KW-0501">Molybdenum cofactor biosynthesis</keyword>
<dbReference type="Gene3D" id="3.40.980.10">
    <property type="entry name" value="MoaB/Mog-like domain"/>
    <property type="match status" value="1"/>
</dbReference>
<evidence type="ECO:0000256" key="9">
    <source>
        <dbReference type="ARBA" id="ARBA00023150"/>
    </source>
</evidence>
<dbReference type="NCBIfam" id="TIGR00177">
    <property type="entry name" value="molyb_syn"/>
    <property type="match status" value="1"/>
</dbReference>
<keyword evidence="14" id="KW-1185">Reference proteome</keyword>
<keyword evidence="5 11" id="KW-0500">Molybdenum</keyword>
<dbReference type="SMART" id="SM00852">
    <property type="entry name" value="MoCF_biosynth"/>
    <property type="match status" value="1"/>
</dbReference>
<dbReference type="FunFam" id="2.170.190.11:FF:000001">
    <property type="entry name" value="Molybdopterin molybdenumtransferase"/>
    <property type="match status" value="1"/>
</dbReference>
<dbReference type="InterPro" id="IPR036425">
    <property type="entry name" value="MoaB/Mog-like_dom_sf"/>
</dbReference>
<protein>
    <recommendedName>
        <fullName evidence="11">Molybdopterin molybdenumtransferase</fullName>
        <ecNumber evidence="11">2.10.1.1</ecNumber>
    </recommendedName>
</protein>
<comment type="function">
    <text evidence="2 11">Catalyzes the insertion of molybdate into adenylated molybdopterin with the concomitant release of AMP.</text>
</comment>
<dbReference type="GO" id="GO:0061599">
    <property type="term" value="F:molybdopterin molybdotransferase activity"/>
    <property type="evidence" value="ECO:0007669"/>
    <property type="project" value="UniProtKB-UniRule"/>
</dbReference>
<keyword evidence="7 11" id="KW-0479">Metal-binding</keyword>
<reference evidence="13 14" key="1">
    <citation type="submission" date="2020-08" db="EMBL/GenBank/DDBJ databases">
        <title>Sequencing the genomes of 1000 actinobacteria strains.</title>
        <authorList>
            <person name="Klenk H.-P."/>
        </authorList>
    </citation>
    <scope>NUCLEOTIDE SEQUENCE [LARGE SCALE GENOMIC DNA]</scope>
    <source>
        <strain evidence="13 14">DSM 17294</strain>
    </source>
</reference>
<dbReference type="CDD" id="cd00887">
    <property type="entry name" value="MoeA"/>
    <property type="match status" value="1"/>
</dbReference>
<dbReference type="SUPFAM" id="SSF63882">
    <property type="entry name" value="MoeA N-terminal region -like"/>
    <property type="match status" value="1"/>
</dbReference>
<evidence type="ECO:0000256" key="10">
    <source>
        <dbReference type="ARBA" id="ARBA00047317"/>
    </source>
</evidence>
<dbReference type="RefSeq" id="WP_184841158.1">
    <property type="nucleotide sequence ID" value="NZ_BAAAVN010000002.1"/>
</dbReference>
<dbReference type="PANTHER" id="PTHR10192">
    <property type="entry name" value="MOLYBDOPTERIN BIOSYNTHESIS PROTEIN"/>
    <property type="match status" value="1"/>
</dbReference>
<comment type="cofactor">
    <cofactor evidence="1 11">
        <name>Mg(2+)</name>
        <dbReference type="ChEBI" id="CHEBI:18420"/>
    </cofactor>
</comment>
<name>A0A841E2P1_9ACTN</name>
<evidence type="ECO:0000256" key="7">
    <source>
        <dbReference type="ARBA" id="ARBA00022723"/>
    </source>
</evidence>
<dbReference type="InterPro" id="IPR005110">
    <property type="entry name" value="MoeA_linker/N"/>
</dbReference>
<keyword evidence="6 11" id="KW-0808">Transferase</keyword>
<dbReference type="Pfam" id="PF03454">
    <property type="entry name" value="MoeA_C"/>
    <property type="match status" value="1"/>
</dbReference>
<evidence type="ECO:0000256" key="11">
    <source>
        <dbReference type="RuleBase" id="RU365090"/>
    </source>
</evidence>
<evidence type="ECO:0000256" key="3">
    <source>
        <dbReference type="ARBA" id="ARBA00005046"/>
    </source>
</evidence>
<dbReference type="SUPFAM" id="SSF53218">
    <property type="entry name" value="Molybdenum cofactor biosynthesis proteins"/>
    <property type="match status" value="1"/>
</dbReference>
<evidence type="ECO:0000256" key="5">
    <source>
        <dbReference type="ARBA" id="ARBA00022505"/>
    </source>
</evidence>
<comment type="caution">
    <text evidence="13">The sequence shown here is derived from an EMBL/GenBank/DDBJ whole genome shotgun (WGS) entry which is preliminary data.</text>
</comment>
<dbReference type="EC" id="2.10.1.1" evidence="11"/>
<dbReference type="EMBL" id="JACHNF010000001">
    <property type="protein sequence ID" value="MBB5983275.1"/>
    <property type="molecule type" value="Genomic_DNA"/>
</dbReference>
<evidence type="ECO:0000313" key="14">
    <source>
        <dbReference type="Proteomes" id="UP000558997"/>
    </source>
</evidence>
<accession>A0A841E2P1</accession>
<dbReference type="InterPro" id="IPR036135">
    <property type="entry name" value="MoeA_linker/N_sf"/>
</dbReference>
<gene>
    <name evidence="13" type="ORF">HDA44_006616</name>
</gene>
<dbReference type="Gene3D" id="2.170.190.11">
    <property type="entry name" value="Molybdopterin biosynthesis moea protein, domain 3"/>
    <property type="match status" value="1"/>
</dbReference>
<dbReference type="GO" id="GO:0005829">
    <property type="term" value="C:cytosol"/>
    <property type="evidence" value="ECO:0007669"/>
    <property type="project" value="TreeGrafter"/>
</dbReference>
<proteinExistence type="inferred from homology"/>
<sequence length="408" mass="43096">MRRSVDEHLEVVLGRVTALPAFDQPLMDAVGLMLCEDIVSGVSLPGFDNSAMDGYAVQARDLAGASDENPIPLPVVGEFRAGRSEPIVVTQGTCVRIMTGAPMPRGADSVVPVEWTDGGTVTARFTKQPPVGGSVRRAGEDVTAGTQVLDRDTVLGPRQIAVLAAVGRARVKARPRPRVVVISTGAELREPGSRLGDGQIYDSNSYTLAACARDAGAVAYRVGIVDDDPKRIMDTLSDQLVRADLVITTGGVSMGAYDIVKEELSKLGTVDFPQVAMQPGKPQGFGVIGEDEVPIFTLPGNPVSAYVSFEVFVRPALRKMMGQMPYRRALVPGVTLDGFSSPAGRRQYVRATATAGDEGWMASTVGGHGSHLLGGLSRSNALIVVPEDVTAVRAGDQVELMLLDEETG</sequence>
<evidence type="ECO:0000256" key="8">
    <source>
        <dbReference type="ARBA" id="ARBA00022842"/>
    </source>
</evidence>
<dbReference type="Pfam" id="PF03453">
    <property type="entry name" value="MoeA_N"/>
    <property type="match status" value="1"/>
</dbReference>
<dbReference type="UniPathway" id="UPA00344"/>
<comment type="pathway">
    <text evidence="3 11">Cofactor biosynthesis; molybdopterin biosynthesis.</text>
</comment>
<dbReference type="NCBIfam" id="NF045515">
    <property type="entry name" value="Glp_gephyrin"/>
    <property type="match status" value="1"/>
</dbReference>
<evidence type="ECO:0000259" key="12">
    <source>
        <dbReference type="SMART" id="SM00852"/>
    </source>
</evidence>
<dbReference type="InterPro" id="IPR001453">
    <property type="entry name" value="MoaB/Mog_dom"/>
</dbReference>
<dbReference type="Proteomes" id="UP000558997">
    <property type="component" value="Unassembled WGS sequence"/>
</dbReference>
<dbReference type="GO" id="GO:0046872">
    <property type="term" value="F:metal ion binding"/>
    <property type="evidence" value="ECO:0007669"/>
    <property type="project" value="UniProtKB-UniRule"/>
</dbReference>